<dbReference type="GO" id="GO:0016887">
    <property type="term" value="F:ATP hydrolysis activity"/>
    <property type="evidence" value="ECO:0007669"/>
    <property type="project" value="InterPro"/>
</dbReference>
<keyword evidence="3" id="KW-0547">Nucleotide-binding</keyword>
<dbReference type="InterPro" id="IPR003593">
    <property type="entry name" value="AAA+_ATPase"/>
</dbReference>
<feature type="domain" description="ABC transporter" evidence="6">
    <location>
        <begin position="3"/>
        <end position="234"/>
    </location>
</feature>
<dbReference type="PANTHER" id="PTHR43820:SF4">
    <property type="entry name" value="HIGH-AFFINITY BRANCHED-CHAIN AMINO ACID TRANSPORT ATP-BINDING PROTEIN LIVF"/>
    <property type="match status" value="1"/>
</dbReference>
<evidence type="ECO:0000259" key="6">
    <source>
        <dbReference type="PROSITE" id="PS50893"/>
    </source>
</evidence>
<dbReference type="Pfam" id="PF00005">
    <property type="entry name" value="ABC_tran"/>
    <property type="match status" value="1"/>
</dbReference>
<evidence type="ECO:0000256" key="4">
    <source>
        <dbReference type="ARBA" id="ARBA00022840"/>
    </source>
</evidence>
<dbReference type="CDD" id="cd03224">
    <property type="entry name" value="ABC_TM1139_LivF_branched"/>
    <property type="match status" value="1"/>
</dbReference>
<comment type="similarity">
    <text evidence="1">Belongs to the ABC transporter superfamily.</text>
</comment>
<dbReference type="EMBL" id="CAEZSR010000015">
    <property type="protein sequence ID" value="CAB4546214.1"/>
    <property type="molecule type" value="Genomic_DNA"/>
</dbReference>
<protein>
    <submittedName>
        <fullName evidence="7">Unannotated protein</fullName>
    </submittedName>
</protein>
<dbReference type="SMART" id="SM00382">
    <property type="entry name" value="AAA"/>
    <property type="match status" value="1"/>
</dbReference>
<evidence type="ECO:0000256" key="5">
    <source>
        <dbReference type="ARBA" id="ARBA00022970"/>
    </source>
</evidence>
<evidence type="ECO:0000256" key="3">
    <source>
        <dbReference type="ARBA" id="ARBA00022741"/>
    </source>
</evidence>
<accession>A0A6J6C575</accession>
<dbReference type="AlphaFoldDB" id="A0A6J6C575"/>
<keyword evidence="4" id="KW-0067">ATP-binding</keyword>
<organism evidence="7">
    <name type="scientific">freshwater metagenome</name>
    <dbReference type="NCBI Taxonomy" id="449393"/>
    <lineage>
        <taxon>unclassified sequences</taxon>
        <taxon>metagenomes</taxon>
        <taxon>ecological metagenomes</taxon>
    </lineage>
</organism>
<dbReference type="GO" id="GO:0015658">
    <property type="term" value="F:branched-chain amino acid transmembrane transporter activity"/>
    <property type="evidence" value="ECO:0007669"/>
    <property type="project" value="TreeGrafter"/>
</dbReference>
<evidence type="ECO:0000256" key="2">
    <source>
        <dbReference type="ARBA" id="ARBA00022448"/>
    </source>
</evidence>
<dbReference type="PROSITE" id="PS50893">
    <property type="entry name" value="ABC_TRANSPORTER_2"/>
    <property type="match status" value="1"/>
</dbReference>
<keyword evidence="5" id="KW-0029">Amino-acid transport</keyword>
<proteinExistence type="inferred from homology"/>
<dbReference type="GO" id="GO:0015807">
    <property type="term" value="P:L-amino acid transport"/>
    <property type="evidence" value="ECO:0007669"/>
    <property type="project" value="TreeGrafter"/>
</dbReference>
<gene>
    <name evidence="7" type="ORF">UFOPK1493_00698</name>
</gene>
<dbReference type="InterPro" id="IPR003439">
    <property type="entry name" value="ABC_transporter-like_ATP-bd"/>
</dbReference>
<reference evidence="7" key="1">
    <citation type="submission" date="2020-05" db="EMBL/GenBank/DDBJ databases">
        <authorList>
            <person name="Chiriac C."/>
            <person name="Salcher M."/>
            <person name="Ghai R."/>
            <person name="Kavagutti S V."/>
        </authorList>
    </citation>
    <scope>NUCLEOTIDE SEQUENCE</scope>
</reference>
<name>A0A6J6C575_9ZZZZ</name>
<keyword evidence="2" id="KW-0813">Transport</keyword>
<dbReference type="PANTHER" id="PTHR43820">
    <property type="entry name" value="HIGH-AFFINITY BRANCHED-CHAIN AMINO ACID TRANSPORT ATP-BINDING PROTEIN LIVF"/>
    <property type="match status" value="1"/>
</dbReference>
<dbReference type="Gene3D" id="3.40.50.300">
    <property type="entry name" value="P-loop containing nucleotide triphosphate hydrolases"/>
    <property type="match status" value="1"/>
</dbReference>
<dbReference type="InterPro" id="IPR052156">
    <property type="entry name" value="BCAA_Transport_ATP-bd_LivF"/>
</dbReference>
<dbReference type="SUPFAM" id="SSF52540">
    <property type="entry name" value="P-loop containing nucleoside triphosphate hydrolases"/>
    <property type="match status" value="1"/>
</dbReference>
<sequence>MILEVDRLTTRYGALTALHAVSLHVAVGELVALVGPNGAGKTTLLSSVVGLLRPANGSVRFEGTDVTGADPAANVARGLALVPERRRIFKDLSVAENLRLAGATVPKSQRKARMEEMGELFPVLRTKWDVSAGYLSGGQAQQLAVARALMCEPKLLLLDEPCLGLAPTMVDVIFELLDQLRAQGRTILVVEQQAQRVLSVADRGYVLRTGEIVAEGSGPELAGRSDLFDTYVGGS</sequence>
<dbReference type="GO" id="GO:0005524">
    <property type="term" value="F:ATP binding"/>
    <property type="evidence" value="ECO:0007669"/>
    <property type="project" value="UniProtKB-KW"/>
</dbReference>
<evidence type="ECO:0000313" key="7">
    <source>
        <dbReference type="EMBL" id="CAB4546214.1"/>
    </source>
</evidence>
<evidence type="ECO:0000256" key="1">
    <source>
        <dbReference type="ARBA" id="ARBA00005417"/>
    </source>
</evidence>
<dbReference type="InterPro" id="IPR027417">
    <property type="entry name" value="P-loop_NTPase"/>
</dbReference>